<feature type="transmembrane region" description="Helical" evidence="6">
    <location>
        <begin position="138"/>
        <end position="158"/>
    </location>
</feature>
<evidence type="ECO:0000256" key="2">
    <source>
        <dbReference type="ARBA" id="ARBA00022475"/>
    </source>
</evidence>
<dbReference type="InterPro" id="IPR050833">
    <property type="entry name" value="Poly_Biosynth_Transport"/>
</dbReference>
<dbReference type="AlphaFoldDB" id="A0A1F7WJS9"/>
<evidence type="ECO:0000256" key="5">
    <source>
        <dbReference type="ARBA" id="ARBA00023136"/>
    </source>
</evidence>
<evidence type="ECO:0000256" key="1">
    <source>
        <dbReference type="ARBA" id="ARBA00004651"/>
    </source>
</evidence>
<keyword evidence="3 6" id="KW-0812">Transmembrane</keyword>
<feature type="transmembrane region" description="Helical" evidence="6">
    <location>
        <begin position="374"/>
        <end position="394"/>
    </location>
</feature>
<comment type="subcellular location">
    <subcellularLocation>
        <location evidence="1">Cell membrane</location>
        <topology evidence="1">Multi-pass membrane protein</topology>
    </subcellularLocation>
</comment>
<organism evidence="7 8">
    <name type="scientific">Candidatus Woesebacteria bacterium GWA1_41_8</name>
    <dbReference type="NCBI Taxonomy" id="1802471"/>
    <lineage>
        <taxon>Bacteria</taxon>
        <taxon>Candidatus Woeseibacteriota</taxon>
    </lineage>
</organism>
<evidence type="ECO:0000256" key="3">
    <source>
        <dbReference type="ARBA" id="ARBA00022692"/>
    </source>
</evidence>
<feature type="transmembrane region" description="Helical" evidence="6">
    <location>
        <begin position="170"/>
        <end position="189"/>
    </location>
</feature>
<feature type="transmembrane region" description="Helical" evidence="6">
    <location>
        <begin position="310"/>
        <end position="334"/>
    </location>
</feature>
<feature type="transmembrane region" description="Helical" evidence="6">
    <location>
        <begin position="233"/>
        <end position="254"/>
    </location>
</feature>
<evidence type="ECO:0000256" key="6">
    <source>
        <dbReference type="SAM" id="Phobius"/>
    </source>
</evidence>
<feature type="transmembrane region" description="Helical" evidence="6">
    <location>
        <begin position="266"/>
        <end position="289"/>
    </location>
</feature>
<dbReference type="GO" id="GO:0005886">
    <property type="term" value="C:plasma membrane"/>
    <property type="evidence" value="ECO:0007669"/>
    <property type="project" value="UniProtKB-SubCell"/>
</dbReference>
<sequence>MFKKLLSRNSIKGVLATATFKQSLVTFSGIMANGALAAVFYILAARLLGPEYFGILTVSMAFLTLLSGVFDFGINTGLVRFVGKYFKRDVEKAKRFLKFGLEIKVFVSLAVVALGWWVIPFISSFFFSRPELTAPLRVSLIGVGATLLFSYTITSLQGIQRFGLWSGVQIGANFLRLGLLLGIWFLAVLSVENALWVHAASLFAGFLLGMIFLPKGTLKVKGEASVKKEFFEYNKWVAAFILVAAFSSRMDTFISARLLPLAQVGIYGVALQIVYVVPQIVSALSTVIAPKMASMGGIGDLVGYLKKTQALVLGLCALGILAIPLVLSLIPVIFGQSYAAAGPIFIVLLFGQLVYLASMPIHMSVFYYFSYPKLFFWVSLGHLTITGAGGWVLISQFGAMGAAFAVLLGSIFNLLVPVIWVLKKIKSRQ</sequence>
<proteinExistence type="predicted"/>
<feature type="transmembrane region" description="Helical" evidence="6">
    <location>
        <begin position="195"/>
        <end position="213"/>
    </location>
</feature>
<comment type="caution">
    <text evidence="7">The sequence shown here is derived from an EMBL/GenBank/DDBJ whole genome shotgun (WGS) entry which is preliminary data.</text>
</comment>
<keyword evidence="4 6" id="KW-1133">Transmembrane helix</keyword>
<evidence type="ECO:0000313" key="8">
    <source>
        <dbReference type="Proteomes" id="UP000176198"/>
    </source>
</evidence>
<feature type="transmembrane region" description="Helical" evidence="6">
    <location>
        <begin position="103"/>
        <end position="126"/>
    </location>
</feature>
<feature type="transmembrane region" description="Helical" evidence="6">
    <location>
        <begin position="340"/>
        <end position="362"/>
    </location>
</feature>
<evidence type="ECO:0000256" key="4">
    <source>
        <dbReference type="ARBA" id="ARBA00022989"/>
    </source>
</evidence>
<protein>
    <recommendedName>
        <fullName evidence="9">Polysaccharide biosynthesis protein C-terminal domain-containing protein</fullName>
    </recommendedName>
</protein>
<dbReference type="PANTHER" id="PTHR30250">
    <property type="entry name" value="PST FAMILY PREDICTED COLANIC ACID TRANSPORTER"/>
    <property type="match status" value="1"/>
</dbReference>
<keyword evidence="2" id="KW-1003">Cell membrane</keyword>
<dbReference type="STRING" id="1802471.A2115_03015"/>
<dbReference type="InterPro" id="IPR002797">
    <property type="entry name" value="Polysacc_synth"/>
</dbReference>
<dbReference type="Pfam" id="PF01943">
    <property type="entry name" value="Polysacc_synt"/>
    <property type="match status" value="1"/>
</dbReference>
<evidence type="ECO:0000313" key="7">
    <source>
        <dbReference type="EMBL" id="OGM02408.1"/>
    </source>
</evidence>
<reference evidence="7 8" key="1">
    <citation type="journal article" date="2016" name="Nat. Commun.">
        <title>Thousands of microbial genomes shed light on interconnected biogeochemical processes in an aquifer system.</title>
        <authorList>
            <person name="Anantharaman K."/>
            <person name="Brown C.T."/>
            <person name="Hug L.A."/>
            <person name="Sharon I."/>
            <person name="Castelle C.J."/>
            <person name="Probst A.J."/>
            <person name="Thomas B.C."/>
            <person name="Singh A."/>
            <person name="Wilkins M.J."/>
            <person name="Karaoz U."/>
            <person name="Brodie E.L."/>
            <person name="Williams K.H."/>
            <person name="Hubbard S.S."/>
            <person name="Banfield J.F."/>
        </authorList>
    </citation>
    <scope>NUCLEOTIDE SEQUENCE [LARGE SCALE GENOMIC DNA]</scope>
</reference>
<accession>A0A1F7WJS9</accession>
<evidence type="ECO:0008006" key="9">
    <source>
        <dbReference type="Google" id="ProtNLM"/>
    </source>
</evidence>
<name>A0A1F7WJS9_9BACT</name>
<gene>
    <name evidence="7" type="ORF">A2115_03015</name>
</gene>
<keyword evidence="5 6" id="KW-0472">Membrane</keyword>
<feature type="transmembrane region" description="Helical" evidence="6">
    <location>
        <begin position="24"/>
        <end position="43"/>
    </location>
</feature>
<feature type="transmembrane region" description="Helical" evidence="6">
    <location>
        <begin position="55"/>
        <end position="82"/>
    </location>
</feature>
<dbReference type="Proteomes" id="UP000176198">
    <property type="component" value="Unassembled WGS sequence"/>
</dbReference>
<dbReference type="EMBL" id="MGFJ01000022">
    <property type="protein sequence ID" value="OGM02408.1"/>
    <property type="molecule type" value="Genomic_DNA"/>
</dbReference>
<dbReference type="PANTHER" id="PTHR30250:SF11">
    <property type="entry name" value="O-ANTIGEN TRANSPORTER-RELATED"/>
    <property type="match status" value="1"/>
</dbReference>
<feature type="transmembrane region" description="Helical" evidence="6">
    <location>
        <begin position="400"/>
        <end position="422"/>
    </location>
</feature>